<feature type="region of interest" description="Disordered" evidence="1">
    <location>
        <begin position="1"/>
        <end position="266"/>
    </location>
</feature>
<sequence>DDSESTDASQGPAGRPQSESADRNAGQQESSRQFSQEHQNAGGPLDPKNEATENQKKDPNTEEPRADELRDSKGEAHKEQIEGGAGREESGKLLGERNALQDGRSSEGEAEQAGNGLAKVGSHSSARGPSEGERQENGKPSPPASTQVLGAAPPASLQAASAAATLQTNENTEVNPIAEKEKEKVSSEDEVSEQTSQRVNDGVEPKNASQKEESISVALTKQNGESDGDSESTQARPLAVDDASNTDAERGTEIGLPTNNPAANGA</sequence>
<feature type="compositionally biased region" description="Basic and acidic residues" evidence="1">
    <location>
        <begin position="201"/>
        <end position="214"/>
    </location>
</feature>
<feature type="compositionally biased region" description="Basic and acidic residues" evidence="1">
    <location>
        <begin position="47"/>
        <end position="95"/>
    </location>
</feature>
<dbReference type="Proteomes" id="UP000007350">
    <property type="component" value="Unassembled WGS sequence"/>
</dbReference>
<gene>
    <name evidence="2" type="ORF">MOQ_008722</name>
</gene>
<dbReference type="OrthoDB" id="10381210at2759"/>
<protein>
    <submittedName>
        <fullName evidence="2">Mucin-associated surface protein (MASP), putative</fullName>
    </submittedName>
</protein>
<evidence type="ECO:0000313" key="2">
    <source>
        <dbReference type="EMBL" id="EKF27552.1"/>
    </source>
</evidence>
<feature type="non-terminal residue" evidence="2">
    <location>
        <position position="266"/>
    </location>
</feature>
<comment type="caution">
    <text evidence="2">The sequence shown here is derived from an EMBL/GenBank/DDBJ whole genome shotgun (WGS) entry which is preliminary data.</text>
</comment>
<feature type="non-terminal residue" evidence="2">
    <location>
        <position position="1"/>
    </location>
</feature>
<proteinExistence type="predicted"/>
<reference evidence="2 3" key="1">
    <citation type="journal article" date="2012" name="BMC Genomics">
        <title>Comparative genomic analysis of human infective Trypanosoma cruzi lineages with the bat-restricted subspecies T. cruzi marinkellei.</title>
        <authorList>
            <person name="Franzen O."/>
            <person name="Talavera-Lopez C."/>
            <person name="Ochaya S."/>
            <person name="Butler C.E."/>
            <person name="Messenger L.A."/>
            <person name="Lewis M.D."/>
            <person name="Llewellyn M.S."/>
            <person name="Marinkelle C.J."/>
            <person name="Tyler K.M."/>
            <person name="Miles M.A."/>
            <person name="Andersson B."/>
        </authorList>
    </citation>
    <scope>NUCLEOTIDE SEQUENCE [LARGE SCALE GENOMIC DNA]</scope>
    <source>
        <strain evidence="2 3">B7</strain>
    </source>
</reference>
<feature type="compositionally biased region" description="Polar residues" evidence="1">
    <location>
        <begin position="217"/>
        <end position="235"/>
    </location>
</feature>
<feature type="compositionally biased region" description="Polar residues" evidence="1">
    <location>
        <begin position="257"/>
        <end position="266"/>
    </location>
</feature>
<feature type="compositionally biased region" description="Polar residues" evidence="1">
    <location>
        <begin position="25"/>
        <end position="39"/>
    </location>
</feature>
<name>K2NEY9_TRYCR</name>
<dbReference type="AlphaFoldDB" id="K2NEY9"/>
<feature type="compositionally biased region" description="Basic and acidic residues" evidence="1">
    <location>
        <begin position="178"/>
        <end position="187"/>
    </location>
</feature>
<accession>K2NEY9</accession>
<keyword evidence="3" id="KW-1185">Reference proteome</keyword>
<feature type="compositionally biased region" description="Low complexity" evidence="1">
    <location>
        <begin position="151"/>
        <end position="168"/>
    </location>
</feature>
<evidence type="ECO:0000256" key="1">
    <source>
        <dbReference type="SAM" id="MobiDB-lite"/>
    </source>
</evidence>
<organism evidence="2 3">
    <name type="scientific">Trypanosoma cruzi marinkellei</name>
    <dbReference type="NCBI Taxonomy" id="85056"/>
    <lineage>
        <taxon>Eukaryota</taxon>
        <taxon>Discoba</taxon>
        <taxon>Euglenozoa</taxon>
        <taxon>Kinetoplastea</taxon>
        <taxon>Metakinetoplastina</taxon>
        <taxon>Trypanosomatida</taxon>
        <taxon>Trypanosomatidae</taxon>
        <taxon>Trypanosoma</taxon>
        <taxon>Schizotrypanum</taxon>
    </lineage>
</organism>
<evidence type="ECO:0000313" key="3">
    <source>
        <dbReference type="Proteomes" id="UP000007350"/>
    </source>
</evidence>
<dbReference type="EMBL" id="AHKC01017849">
    <property type="protein sequence ID" value="EKF27552.1"/>
    <property type="molecule type" value="Genomic_DNA"/>
</dbReference>